<evidence type="ECO:0000256" key="1">
    <source>
        <dbReference type="SAM" id="MobiDB-lite"/>
    </source>
</evidence>
<keyword evidence="2" id="KW-1133">Transmembrane helix</keyword>
<gene>
    <name evidence="3" type="ORF">FIE12Z_451</name>
</gene>
<dbReference type="Proteomes" id="UP000265631">
    <property type="component" value="Unassembled WGS sequence"/>
</dbReference>
<name>A0A395N4Y0_9HYPO</name>
<accession>A0A395N4Y0</accession>
<evidence type="ECO:0000256" key="2">
    <source>
        <dbReference type="SAM" id="Phobius"/>
    </source>
</evidence>
<keyword evidence="4" id="KW-1185">Reference proteome</keyword>
<reference evidence="3 4" key="1">
    <citation type="journal article" date="2018" name="PLoS Pathog.">
        <title>Evolution of structural diversity of trichothecenes, a family of toxins produced by plant pathogenic and entomopathogenic fungi.</title>
        <authorList>
            <person name="Proctor R.H."/>
            <person name="McCormick S.P."/>
            <person name="Kim H.S."/>
            <person name="Cardoza R.E."/>
            <person name="Stanley A.M."/>
            <person name="Lindo L."/>
            <person name="Kelly A."/>
            <person name="Brown D.W."/>
            <person name="Lee T."/>
            <person name="Vaughan M.M."/>
            <person name="Alexander N.J."/>
            <person name="Busman M."/>
            <person name="Gutierrez S."/>
        </authorList>
    </citation>
    <scope>NUCLEOTIDE SEQUENCE [LARGE SCALE GENOMIC DNA]</scope>
    <source>
        <strain evidence="3 4">NRRL 13405</strain>
    </source>
</reference>
<keyword evidence="2" id="KW-0812">Transmembrane</keyword>
<feature type="region of interest" description="Disordered" evidence="1">
    <location>
        <begin position="62"/>
        <end position="84"/>
    </location>
</feature>
<evidence type="ECO:0000313" key="4">
    <source>
        <dbReference type="Proteomes" id="UP000265631"/>
    </source>
</evidence>
<proteinExistence type="predicted"/>
<comment type="caution">
    <text evidence="3">The sequence shown here is derived from an EMBL/GenBank/DDBJ whole genome shotgun (WGS) entry which is preliminary data.</text>
</comment>
<evidence type="ECO:0000313" key="3">
    <source>
        <dbReference type="EMBL" id="RFN55198.1"/>
    </source>
</evidence>
<organism evidence="3 4">
    <name type="scientific">Fusarium flagelliforme</name>
    <dbReference type="NCBI Taxonomy" id="2675880"/>
    <lineage>
        <taxon>Eukaryota</taxon>
        <taxon>Fungi</taxon>
        <taxon>Dikarya</taxon>
        <taxon>Ascomycota</taxon>
        <taxon>Pezizomycotina</taxon>
        <taxon>Sordariomycetes</taxon>
        <taxon>Hypocreomycetidae</taxon>
        <taxon>Hypocreales</taxon>
        <taxon>Nectriaceae</taxon>
        <taxon>Fusarium</taxon>
        <taxon>Fusarium incarnatum-equiseti species complex</taxon>
    </lineage>
</organism>
<dbReference type="OrthoDB" id="4990776at2759"/>
<dbReference type="EMBL" id="PXXK01000009">
    <property type="protein sequence ID" value="RFN55198.1"/>
    <property type="molecule type" value="Genomic_DNA"/>
</dbReference>
<protein>
    <submittedName>
        <fullName evidence="3">Uncharacterized protein</fullName>
    </submittedName>
</protein>
<dbReference type="AlphaFoldDB" id="A0A395N4Y0"/>
<feature type="transmembrane region" description="Helical" evidence="2">
    <location>
        <begin position="136"/>
        <end position="154"/>
    </location>
</feature>
<keyword evidence="2" id="KW-0472">Membrane</keyword>
<feature type="compositionally biased region" description="Polar residues" evidence="1">
    <location>
        <begin position="9"/>
        <end position="20"/>
    </location>
</feature>
<feature type="region of interest" description="Disordered" evidence="1">
    <location>
        <begin position="1"/>
        <end position="26"/>
    </location>
</feature>
<sequence length="196" mass="22316">MNKPEETKLQTNEPTHVNPGQGSGSDFEDMDFYEKFEFHRRAANNYLRSYFECFTHHHDLPGLNRRSLNPQKDGDSKVSPKTTELRAGATRELAMLQDILQMIQKQEQHPVKSVSSDLAIWTASCLILAYAVPHPAFSIISACFGTVVLTARMIRKYLQLREIVPLQHKVGGLIRGFKNGTIRYRDLDEVLISSLE</sequence>
<dbReference type="STRING" id="2594813.A0A395N4Y0"/>